<evidence type="ECO:0000256" key="1">
    <source>
        <dbReference type="SAM" id="Coils"/>
    </source>
</evidence>
<feature type="domain" description="TIR" evidence="2">
    <location>
        <begin position="279"/>
        <end position="368"/>
    </location>
</feature>
<protein>
    <recommendedName>
        <fullName evidence="2">TIR domain-containing protein</fullName>
    </recommendedName>
</protein>
<evidence type="ECO:0000313" key="3">
    <source>
        <dbReference type="EMBL" id="KAJ3100865.1"/>
    </source>
</evidence>
<dbReference type="InterPro" id="IPR000157">
    <property type="entry name" value="TIR_dom"/>
</dbReference>
<feature type="coiled-coil region" evidence="1">
    <location>
        <begin position="33"/>
        <end position="90"/>
    </location>
</feature>
<accession>A0AAD5SSV4</accession>
<dbReference type="GO" id="GO:0007165">
    <property type="term" value="P:signal transduction"/>
    <property type="evidence" value="ECO:0007669"/>
    <property type="project" value="InterPro"/>
</dbReference>
<dbReference type="EMBL" id="JADGJH010002257">
    <property type="protein sequence ID" value="KAJ3100865.1"/>
    <property type="molecule type" value="Genomic_DNA"/>
</dbReference>
<proteinExistence type="predicted"/>
<dbReference type="PANTHER" id="PTHR47508:SF1">
    <property type="entry name" value="NON-SPECIFIC SERINE_THREONINE PROTEIN KINASE"/>
    <property type="match status" value="1"/>
</dbReference>
<dbReference type="SUPFAM" id="SSF52200">
    <property type="entry name" value="Toll/Interleukin receptor TIR domain"/>
    <property type="match status" value="1"/>
</dbReference>
<dbReference type="Proteomes" id="UP001211907">
    <property type="component" value="Unassembled WGS sequence"/>
</dbReference>
<evidence type="ECO:0000313" key="4">
    <source>
        <dbReference type="Proteomes" id="UP001211907"/>
    </source>
</evidence>
<name>A0AAD5SSV4_9FUNG</name>
<evidence type="ECO:0000259" key="2">
    <source>
        <dbReference type="Pfam" id="PF13676"/>
    </source>
</evidence>
<dbReference type="Pfam" id="PF13676">
    <property type="entry name" value="TIR_2"/>
    <property type="match status" value="1"/>
</dbReference>
<keyword evidence="1" id="KW-0175">Coiled coil</keyword>
<organism evidence="3 4">
    <name type="scientific">Physocladia obscura</name>
    <dbReference type="NCBI Taxonomy" id="109957"/>
    <lineage>
        <taxon>Eukaryota</taxon>
        <taxon>Fungi</taxon>
        <taxon>Fungi incertae sedis</taxon>
        <taxon>Chytridiomycota</taxon>
        <taxon>Chytridiomycota incertae sedis</taxon>
        <taxon>Chytridiomycetes</taxon>
        <taxon>Chytridiales</taxon>
        <taxon>Chytriomycetaceae</taxon>
        <taxon>Physocladia</taxon>
    </lineage>
</organism>
<keyword evidence="4" id="KW-1185">Reference proteome</keyword>
<dbReference type="InterPro" id="IPR035897">
    <property type="entry name" value="Toll_tir_struct_dom_sf"/>
</dbReference>
<comment type="caution">
    <text evidence="3">The sequence shown here is derived from an EMBL/GenBank/DDBJ whole genome shotgun (WGS) entry which is preliminary data.</text>
</comment>
<dbReference type="Gene3D" id="3.40.50.10140">
    <property type="entry name" value="Toll/interleukin-1 receptor homology (TIR) domain"/>
    <property type="match status" value="1"/>
</dbReference>
<dbReference type="PANTHER" id="PTHR47508">
    <property type="entry name" value="SAM DOMAIN-CONTAINING PROTEIN-RELATED"/>
    <property type="match status" value="1"/>
</dbReference>
<reference evidence="3" key="1">
    <citation type="submission" date="2020-05" db="EMBL/GenBank/DDBJ databases">
        <title>Phylogenomic resolution of chytrid fungi.</title>
        <authorList>
            <person name="Stajich J.E."/>
            <person name="Amses K."/>
            <person name="Simmons R."/>
            <person name="Seto K."/>
            <person name="Myers J."/>
            <person name="Bonds A."/>
            <person name="Quandt C.A."/>
            <person name="Barry K."/>
            <person name="Liu P."/>
            <person name="Grigoriev I."/>
            <person name="Longcore J.E."/>
            <person name="James T.Y."/>
        </authorList>
    </citation>
    <scope>NUCLEOTIDE SEQUENCE</scope>
    <source>
        <strain evidence="3">JEL0513</strain>
    </source>
</reference>
<sequence>MSQAELEDKLQKAYVKRTKCEDDAATANILFMRKNALTRLTDIRQEIRTIEGELSDFKIRQGIQSAETKLAQFERELAIEREKCDRYEKTAAMAWRPDLAEQTLLLLNNIWLWIRDDIEARIADQKRILEIPQAQILSWQLEQLHKDLNATKDKLEKYDQTEEKAESENAAETARLLKKNATHEIKNIEARIADLKVRQNLLVPPTAPPENSTESNPLFHSQINSQSNSLSNTQLNAFLVFVSYCWANSAAAKGKNIGGCDPRALADRISVTGSEGSRWESWLDVHRLGAGLPLFDQLAAAISQSSFAVICASDEYANSDNSRKEFNFILTRKLPYVLVLVGPSSSNWSDHWLKLAVGDTFYVDARDDEGFISDIHYAQIIEAIERVFRNRNLLLQKSEANTESLTVEQSASVQSPNSNVTANPIGGSAKDFVAVAAEASTNNQSSDLYRE</sequence>
<feature type="coiled-coil region" evidence="1">
    <location>
        <begin position="141"/>
        <end position="198"/>
    </location>
</feature>
<gene>
    <name evidence="3" type="ORF">HK100_004642</name>
</gene>
<dbReference type="AlphaFoldDB" id="A0AAD5SSV4"/>